<dbReference type="Proteomes" id="UP000679691">
    <property type="component" value="Unassembled WGS sequence"/>
</dbReference>
<reference evidence="3" key="1">
    <citation type="submission" date="2021-03" db="EMBL/GenBank/DDBJ databases">
        <authorList>
            <person name="Lu T."/>
            <person name="Wang Q."/>
            <person name="Han X."/>
        </authorList>
    </citation>
    <scope>NUCLEOTIDE SEQUENCE</scope>
    <source>
        <strain evidence="3">WQ 2009</strain>
    </source>
</reference>
<dbReference type="EMBL" id="JAGKSB010000006">
    <property type="protein sequence ID" value="MBP3943248.1"/>
    <property type="molecule type" value="Genomic_DNA"/>
</dbReference>
<dbReference type="GO" id="GO:0003677">
    <property type="term" value="F:DNA binding"/>
    <property type="evidence" value="ECO:0007669"/>
    <property type="project" value="InterPro"/>
</dbReference>
<dbReference type="RefSeq" id="WP_353546738.1">
    <property type="nucleotide sequence ID" value="NZ_JAGKSB010000006.1"/>
</dbReference>
<keyword evidence="4" id="KW-1185">Reference proteome</keyword>
<dbReference type="GO" id="GO:0030527">
    <property type="term" value="F:structural constituent of chromatin"/>
    <property type="evidence" value="ECO:0007669"/>
    <property type="project" value="InterPro"/>
</dbReference>
<dbReference type="Pfam" id="PF07432">
    <property type="entry name" value="Hc1"/>
    <property type="match status" value="1"/>
</dbReference>
<organism evidence="3 4">
    <name type="scientific">Rhinopithecimicrobium faecis</name>
    <dbReference type="NCBI Taxonomy" id="2820698"/>
    <lineage>
        <taxon>Bacteria</taxon>
        <taxon>Pseudomonadati</taxon>
        <taxon>Bacteroidota</taxon>
        <taxon>Sphingobacteriia</taxon>
        <taxon>Sphingobacteriales</taxon>
        <taxon>Sphingobacteriaceae</taxon>
        <taxon>Rhinopithecimicrobium</taxon>
    </lineage>
</organism>
<protein>
    <submittedName>
        <fullName evidence="3">Histone H1</fullName>
    </submittedName>
</protein>
<dbReference type="InterPro" id="IPR010886">
    <property type="entry name" value="Hc1"/>
</dbReference>
<evidence type="ECO:0000256" key="2">
    <source>
        <dbReference type="ARBA" id="ARBA00008424"/>
    </source>
</evidence>
<name>A0A8T4HD27_9SPHI</name>
<evidence type="ECO:0000313" key="4">
    <source>
        <dbReference type="Proteomes" id="UP000679691"/>
    </source>
</evidence>
<gene>
    <name evidence="3" type="ORF">J5U18_06690</name>
</gene>
<sequence length="61" mass="6900">MANLDKFQELKNIVHELAADVDKFYVKGNAAAGTRVRKSLQDIKNLSQEIRVEIQNSKNAK</sequence>
<accession>A0A8T4HD27</accession>
<evidence type="ECO:0000256" key="1">
    <source>
        <dbReference type="ARBA" id="ARBA00002333"/>
    </source>
</evidence>
<proteinExistence type="inferred from homology"/>
<evidence type="ECO:0000313" key="3">
    <source>
        <dbReference type="EMBL" id="MBP3943248.1"/>
    </source>
</evidence>
<comment type="function">
    <text evidence="1">Might have a role analogous to that of eukaryotic histone proteins.</text>
</comment>
<comment type="caution">
    <text evidence="3">The sequence shown here is derived from an EMBL/GenBank/DDBJ whole genome shotgun (WGS) entry which is preliminary data.</text>
</comment>
<dbReference type="AlphaFoldDB" id="A0A8T4HD27"/>
<comment type="similarity">
    <text evidence="2">Belongs to the histone H1/H5 family. HCT subfamily.</text>
</comment>